<gene>
    <name evidence="1" type="ORF">PX52LOC_06131</name>
</gene>
<keyword evidence="2" id="KW-1185">Reference proteome</keyword>
<proteinExistence type="predicted"/>
<dbReference type="EMBL" id="CP042425">
    <property type="protein sequence ID" value="QEL19074.1"/>
    <property type="molecule type" value="Genomic_DNA"/>
</dbReference>
<protein>
    <recommendedName>
        <fullName evidence="3">TIGR02996 domain-containing protein</fullName>
    </recommendedName>
</protein>
<evidence type="ECO:0000313" key="2">
    <source>
        <dbReference type="Proteomes" id="UP000324974"/>
    </source>
</evidence>
<evidence type="ECO:0008006" key="3">
    <source>
        <dbReference type="Google" id="ProtNLM"/>
    </source>
</evidence>
<dbReference type="Proteomes" id="UP000324974">
    <property type="component" value="Chromosome"/>
</dbReference>
<organism evidence="1 2">
    <name type="scientific">Limnoglobus roseus</name>
    <dbReference type="NCBI Taxonomy" id="2598579"/>
    <lineage>
        <taxon>Bacteria</taxon>
        <taxon>Pseudomonadati</taxon>
        <taxon>Planctomycetota</taxon>
        <taxon>Planctomycetia</taxon>
        <taxon>Gemmatales</taxon>
        <taxon>Gemmataceae</taxon>
        <taxon>Limnoglobus</taxon>
    </lineage>
</organism>
<dbReference type="AlphaFoldDB" id="A0A5C1APD7"/>
<dbReference type="RefSeq" id="WP_149113511.1">
    <property type="nucleotide sequence ID" value="NZ_CP042425.1"/>
</dbReference>
<reference evidence="2" key="1">
    <citation type="submission" date="2019-08" db="EMBL/GenBank/DDBJ databases">
        <title>Limnoglobus roseus gen. nov., sp. nov., a novel freshwater planctomycete with a giant genome from the family Gemmataceae.</title>
        <authorList>
            <person name="Kulichevskaya I.S."/>
            <person name="Naumoff D.G."/>
            <person name="Miroshnikov K."/>
            <person name="Ivanova A."/>
            <person name="Philippov D.A."/>
            <person name="Hakobyan A."/>
            <person name="Rijpstra I.C."/>
            <person name="Sinninghe Damste J.S."/>
            <person name="Liesack W."/>
            <person name="Dedysh S.N."/>
        </authorList>
    </citation>
    <scope>NUCLEOTIDE SEQUENCE [LARGE SCALE GENOMIC DNA]</scope>
    <source>
        <strain evidence="2">PX52</strain>
    </source>
</reference>
<name>A0A5C1APD7_9BACT</name>
<accession>A0A5C1APD7</accession>
<evidence type="ECO:0000313" key="1">
    <source>
        <dbReference type="EMBL" id="QEL19074.1"/>
    </source>
</evidence>
<sequence>MQTENEFQARLDARPSDWATRLELASRLAASNDPRWVGYRALGLLRKWPLRESVGVPGQGWRFGQERWSAGPIRAHAVPFSNALPEAWYEAVLGAGELPTRVLFLDRETRRGLEDLVALKFPLARPRDRDLRELQFPLRFEGERGFHDHLDANPSDSDARLVLADWLEDIDDARAAGYRALGNLKRVPYWDENVGRFHFFHRVNGSCSGFENRARADGQLPTEGEFAATLPMRWFDRAFLTPAHQRFGESKSAERLRIHKAPVYTYSPTPTAEPVRRVLEDRVAAAFARLGADDQAAVFASVLRSCRTKGRYRTEKAWVYTPPKAAPLGSR</sequence>
<dbReference type="KEGG" id="lrs:PX52LOC_06131"/>